<evidence type="ECO:0000256" key="1">
    <source>
        <dbReference type="SAM" id="MobiDB-lite"/>
    </source>
</evidence>
<feature type="domain" description="Integrase catalytic" evidence="2">
    <location>
        <begin position="11"/>
        <end position="196"/>
    </location>
</feature>
<dbReference type="Pfam" id="PF18701">
    <property type="entry name" value="DUF5641"/>
    <property type="match status" value="1"/>
</dbReference>
<reference evidence="4" key="1">
    <citation type="journal article" date="2015" name="Proc. Natl. Acad. Sci. U.S.A.">
        <title>Genome sequence of the Asian Tiger mosquito, Aedes albopictus, reveals insights into its biology, genetics, and evolution.</title>
        <authorList>
            <person name="Chen X.G."/>
            <person name="Jiang X."/>
            <person name="Gu J."/>
            <person name="Xu M."/>
            <person name="Wu Y."/>
            <person name="Deng Y."/>
            <person name="Zhang C."/>
            <person name="Bonizzoni M."/>
            <person name="Dermauw W."/>
            <person name="Vontas J."/>
            <person name="Armbruster P."/>
            <person name="Huang X."/>
            <person name="Yang Y."/>
            <person name="Zhang H."/>
            <person name="He W."/>
            <person name="Peng H."/>
            <person name="Liu Y."/>
            <person name="Wu K."/>
            <person name="Chen J."/>
            <person name="Lirakis M."/>
            <person name="Topalis P."/>
            <person name="Van Leeuwen T."/>
            <person name="Hall A.B."/>
            <person name="Jiang X."/>
            <person name="Thorpe C."/>
            <person name="Mueller R.L."/>
            <person name="Sun C."/>
            <person name="Waterhouse R.M."/>
            <person name="Yan G."/>
            <person name="Tu Z.J."/>
            <person name="Fang X."/>
            <person name="James A.A."/>
        </authorList>
    </citation>
    <scope>NUCLEOTIDE SEQUENCE [LARGE SCALE GENOMIC DNA]</scope>
    <source>
        <strain evidence="4">Foshan</strain>
    </source>
</reference>
<reference evidence="3" key="2">
    <citation type="submission" date="2025-05" db="UniProtKB">
        <authorList>
            <consortium name="EnsemblMetazoa"/>
        </authorList>
    </citation>
    <scope>IDENTIFICATION</scope>
    <source>
        <strain evidence="3">Foshan</strain>
    </source>
</reference>
<accession>A0ABM1XY64</accession>
<organism evidence="3 4">
    <name type="scientific">Aedes albopictus</name>
    <name type="common">Asian tiger mosquito</name>
    <name type="synonym">Stegomyia albopicta</name>
    <dbReference type="NCBI Taxonomy" id="7160"/>
    <lineage>
        <taxon>Eukaryota</taxon>
        <taxon>Metazoa</taxon>
        <taxon>Ecdysozoa</taxon>
        <taxon>Arthropoda</taxon>
        <taxon>Hexapoda</taxon>
        <taxon>Insecta</taxon>
        <taxon>Pterygota</taxon>
        <taxon>Neoptera</taxon>
        <taxon>Endopterygota</taxon>
        <taxon>Diptera</taxon>
        <taxon>Nematocera</taxon>
        <taxon>Culicoidea</taxon>
        <taxon>Culicidae</taxon>
        <taxon>Culicinae</taxon>
        <taxon>Aedini</taxon>
        <taxon>Aedes</taxon>
        <taxon>Stegomyia</taxon>
    </lineage>
</organism>
<keyword evidence="4" id="KW-1185">Reference proteome</keyword>
<name>A0ABM1XY64_AEDAL</name>
<dbReference type="InterPro" id="IPR040676">
    <property type="entry name" value="DUF5641"/>
</dbReference>
<dbReference type="GeneID" id="134288625"/>
<evidence type="ECO:0000313" key="4">
    <source>
        <dbReference type="Proteomes" id="UP000069940"/>
    </source>
</evidence>
<dbReference type="InterPro" id="IPR001584">
    <property type="entry name" value="Integrase_cat-core"/>
</dbReference>
<dbReference type="InterPro" id="IPR012337">
    <property type="entry name" value="RNaseH-like_sf"/>
</dbReference>
<dbReference type="SUPFAM" id="SSF53098">
    <property type="entry name" value="Ribonuclease H-like"/>
    <property type="match status" value="1"/>
</dbReference>
<dbReference type="InterPro" id="IPR036397">
    <property type="entry name" value="RNaseH_sf"/>
</dbReference>
<evidence type="ECO:0000259" key="2">
    <source>
        <dbReference type="PROSITE" id="PS50994"/>
    </source>
</evidence>
<dbReference type="Proteomes" id="UP000069940">
    <property type="component" value="Unassembled WGS sequence"/>
</dbReference>
<dbReference type="Gene3D" id="3.30.420.10">
    <property type="entry name" value="Ribonuclease H-like superfamily/Ribonuclease H"/>
    <property type="match status" value="1"/>
</dbReference>
<feature type="region of interest" description="Disordered" evidence="1">
    <location>
        <begin position="312"/>
        <end position="346"/>
    </location>
</feature>
<evidence type="ECO:0000313" key="3">
    <source>
        <dbReference type="EnsemblMetazoa" id="AALFPA23_003912.P4602"/>
    </source>
</evidence>
<feature type="compositionally biased region" description="Basic and acidic residues" evidence="1">
    <location>
        <begin position="321"/>
        <end position="346"/>
    </location>
</feature>
<dbReference type="PROSITE" id="PS50994">
    <property type="entry name" value="INTEGRASE"/>
    <property type="match status" value="1"/>
</dbReference>
<dbReference type="PANTHER" id="PTHR47331">
    <property type="entry name" value="PHD-TYPE DOMAIN-CONTAINING PROTEIN"/>
    <property type="match status" value="1"/>
</dbReference>
<sequence length="346" mass="38719">MAPLPPARLQAFVLPFTYVGVDYFGPVLVKVGRSQVKRWVAVFTCQTVRAVHIEVVHNLSTEWCIMSVRRFVARRGPPAEIYSDNGTCFQGASNDLEKQRNANEALASTFTSAQTKWLFIPPAAPHIGGAWERLVKPMKVAIGAVADAPRKPDDETLETILVEAEFIINSRPLTYIPLKSADQESLTPNHFLLGNSSGLKILPSEPTLQRGALRSSWKLAQSICDEFWNRWKKEYAPIIARRTKWFAETRELKEGDLALNLGGTARNQWVRARVERTISGRDGRVRQALVRTASGIFRRPVVKLALLDIAKNSEPEGDQDGGSREERHPGSRVGGCHDDHFNMNDR</sequence>
<dbReference type="EnsemblMetazoa" id="AALFPA23_003912.R4602">
    <property type="protein sequence ID" value="AALFPA23_003912.P4602"/>
    <property type="gene ID" value="AALFPA23_003912"/>
</dbReference>
<dbReference type="RefSeq" id="XP_062709971.1">
    <property type="nucleotide sequence ID" value="XM_062853987.1"/>
</dbReference>
<proteinExistence type="predicted"/>
<protein>
    <recommendedName>
        <fullName evidence="2">Integrase catalytic domain-containing protein</fullName>
    </recommendedName>
</protein>